<dbReference type="RefSeq" id="WP_034705299.1">
    <property type="nucleotide sequence ID" value="NZ_JPRO01000010.1"/>
</dbReference>
<gene>
    <name evidence="1" type="ORF">IX38_12620</name>
</gene>
<dbReference type="EMBL" id="JPRO01000010">
    <property type="protein sequence ID" value="KFF02808.1"/>
    <property type="molecule type" value="Genomic_DNA"/>
</dbReference>
<dbReference type="AlphaFoldDB" id="A0A085ZEE4"/>
<name>A0A085ZEE4_9FLAO</name>
<organism evidence="1 2">
    <name type="scientific">Chryseobacterium luteum</name>
    <dbReference type="NCBI Taxonomy" id="421531"/>
    <lineage>
        <taxon>Bacteria</taxon>
        <taxon>Pseudomonadati</taxon>
        <taxon>Bacteroidota</taxon>
        <taxon>Flavobacteriia</taxon>
        <taxon>Flavobacteriales</taxon>
        <taxon>Weeksellaceae</taxon>
        <taxon>Chryseobacterium group</taxon>
        <taxon>Chryseobacterium</taxon>
    </lineage>
</organism>
<protein>
    <submittedName>
        <fullName evidence="1">Uncharacterized protein</fullName>
    </submittedName>
</protein>
<dbReference type="Proteomes" id="UP000028703">
    <property type="component" value="Unassembled WGS sequence"/>
</dbReference>
<dbReference type="OrthoDB" id="773332at2"/>
<keyword evidence="2" id="KW-1185">Reference proteome</keyword>
<dbReference type="eggNOG" id="ENOG5033BTC">
    <property type="taxonomic scope" value="Bacteria"/>
</dbReference>
<sequence>MEDWHPIGLNDIVEVRDEYQGYTKHIFTLTIKGTDKIKISKYLYEIETVNMGMIGNKIHYEQIAER</sequence>
<accession>A0A085ZEE4</accession>
<reference evidence="1 2" key="1">
    <citation type="submission" date="2014-07" db="EMBL/GenBank/DDBJ databases">
        <title>Genome of Chryseobacterium luteum DSM 18605.</title>
        <authorList>
            <person name="Stropko S.J."/>
            <person name="Pipes S.E."/>
            <person name="Newman J.D."/>
        </authorList>
    </citation>
    <scope>NUCLEOTIDE SEQUENCE [LARGE SCALE GENOMIC DNA]</scope>
    <source>
        <strain evidence="1 2">DSM 18605</strain>
    </source>
</reference>
<dbReference type="STRING" id="421531.IX38_12620"/>
<proteinExistence type="predicted"/>
<evidence type="ECO:0000313" key="1">
    <source>
        <dbReference type="EMBL" id="KFF02808.1"/>
    </source>
</evidence>
<evidence type="ECO:0000313" key="2">
    <source>
        <dbReference type="Proteomes" id="UP000028703"/>
    </source>
</evidence>
<comment type="caution">
    <text evidence="1">The sequence shown here is derived from an EMBL/GenBank/DDBJ whole genome shotgun (WGS) entry which is preliminary data.</text>
</comment>